<sequence>MFHYDDVYNVWLTVAKDKFQFGNNEFESPQLWKRKLINYGYKVIDHSLDNVFFYGFISSWQMDIMKVSKCFSLNSTFGISSRSNEVLYSLVVRHPDTGKGVPVGYLLTNDQSVTPVLEWLTFFRDHCSMQPEKITVDCSIPEAEAIISAYPDCVYCGGVDSEEHFVWSCPFKHEIWQTISSRFFVDPAKLTYSLIQLPPSSDVEVAPSLSVTYLDIIASVLLFLWQLHWKFIFEDHQSWTQEVVARATRQILKIHNSRLLQG</sequence>
<proteinExistence type="predicted"/>
<dbReference type="VEuPathDB" id="FungiDB:RO3G_11093"/>
<dbReference type="EMBL" id="CH476739">
    <property type="protein sequence ID" value="EIE86382.1"/>
    <property type="molecule type" value="Genomic_DNA"/>
</dbReference>
<evidence type="ECO:0000313" key="1">
    <source>
        <dbReference type="EMBL" id="EIE86382.1"/>
    </source>
</evidence>
<gene>
    <name evidence="1" type="ORF">RO3G_11093</name>
</gene>
<keyword evidence="2" id="KW-1185">Reference proteome</keyword>
<evidence type="ECO:0008006" key="3">
    <source>
        <dbReference type="Google" id="ProtNLM"/>
    </source>
</evidence>
<dbReference type="Proteomes" id="UP000009138">
    <property type="component" value="Unassembled WGS sequence"/>
</dbReference>
<dbReference type="STRING" id="246409.I1CD52"/>
<organism evidence="1 2">
    <name type="scientific">Rhizopus delemar (strain RA 99-880 / ATCC MYA-4621 / FGSC 9543 / NRRL 43880)</name>
    <name type="common">Mucormycosis agent</name>
    <name type="synonym">Rhizopus arrhizus var. delemar</name>
    <dbReference type="NCBI Taxonomy" id="246409"/>
    <lineage>
        <taxon>Eukaryota</taxon>
        <taxon>Fungi</taxon>
        <taxon>Fungi incertae sedis</taxon>
        <taxon>Mucoromycota</taxon>
        <taxon>Mucoromycotina</taxon>
        <taxon>Mucoromycetes</taxon>
        <taxon>Mucorales</taxon>
        <taxon>Mucorineae</taxon>
        <taxon>Rhizopodaceae</taxon>
        <taxon>Rhizopus</taxon>
    </lineage>
</organism>
<dbReference type="GeneID" id="93618058"/>
<dbReference type="InParanoid" id="I1CD52"/>
<dbReference type="eggNOG" id="ENOG502TAFP">
    <property type="taxonomic scope" value="Eukaryota"/>
</dbReference>
<reference evidence="1 2" key="1">
    <citation type="journal article" date="2009" name="PLoS Genet.">
        <title>Genomic analysis of the basal lineage fungus Rhizopus oryzae reveals a whole-genome duplication.</title>
        <authorList>
            <person name="Ma L.-J."/>
            <person name="Ibrahim A.S."/>
            <person name="Skory C."/>
            <person name="Grabherr M.G."/>
            <person name="Burger G."/>
            <person name="Butler M."/>
            <person name="Elias M."/>
            <person name="Idnurm A."/>
            <person name="Lang B.F."/>
            <person name="Sone T."/>
            <person name="Abe A."/>
            <person name="Calvo S.E."/>
            <person name="Corrochano L.M."/>
            <person name="Engels R."/>
            <person name="Fu J."/>
            <person name="Hansberg W."/>
            <person name="Kim J.-M."/>
            <person name="Kodira C.D."/>
            <person name="Koehrsen M.J."/>
            <person name="Liu B."/>
            <person name="Miranda-Saavedra D."/>
            <person name="O'Leary S."/>
            <person name="Ortiz-Castellanos L."/>
            <person name="Poulter R."/>
            <person name="Rodriguez-Romero J."/>
            <person name="Ruiz-Herrera J."/>
            <person name="Shen Y.-Q."/>
            <person name="Zeng Q."/>
            <person name="Galagan J."/>
            <person name="Birren B.W."/>
            <person name="Cuomo C.A."/>
            <person name="Wickes B.L."/>
        </authorList>
    </citation>
    <scope>NUCLEOTIDE SEQUENCE [LARGE SCALE GENOMIC DNA]</scope>
    <source>
        <strain evidence="2">RA 99-880 / ATCC MYA-4621 / FGSC 9543 / NRRL 43880</strain>
    </source>
</reference>
<dbReference type="RefSeq" id="XP_067521778.1">
    <property type="nucleotide sequence ID" value="XM_067665677.1"/>
</dbReference>
<evidence type="ECO:0000313" key="2">
    <source>
        <dbReference type="Proteomes" id="UP000009138"/>
    </source>
</evidence>
<dbReference type="AlphaFoldDB" id="I1CD52"/>
<name>I1CD52_RHIO9</name>
<protein>
    <recommendedName>
        <fullName evidence="3">Reverse transcriptase zinc-binding domain-containing protein</fullName>
    </recommendedName>
</protein>
<accession>I1CD52</accession>